<dbReference type="Pfam" id="PF00403">
    <property type="entry name" value="HMA"/>
    <property type="match status" value="1"/>
</dbReference>
<gene>
    <name evidence="2" type="ORF">SAMN02745249_00373</name>
</gene>
<dbReference type="GO" id="GO:0046872">
    <property type="term" value="F:metal ion binding"/>
    <property type="evidence" value="ECO:0007669"/>
    <property type="project" value="InterPro"/>
</dbReference>
<evidence type="ECO:0000313" key="3">
    <source>
        <dbReference type="Proteomes" id="UP000184128"/>
    </source>
</evidence>
<dbReference type="CDD" id="cd00371">
    <property type="entry name" value="HMA"/>
    <property type="match status" value="1"/>
</dbReference>
<name>A0A1M4T5H8_9LACT</name>
<dbReference type="AlphaFoldDB" id="A0A1M4T5H8"/>
<dbReference type="SUPFAM" id="SSF55008">
    <property type="entry name" value="HMA, heavy metal-associated domain"/>
    <property type="match status" value="1"/>
</dbReference>
<sequence length="66" mass="7318">MKQEVTVQGMTCQGCANTVKTKFEKIKGVNSVEVDLENKLATLNTELEIPKDSLQTALEDTNYEVV</sequence>
<protein>
    <submittedName>
        <fullName evidence="2">Copper chaperone CopZ</fullName>
    </submittedName>
</protein>
<dbReference type="STRING" id="1121025.SAMN02745249_00373"/>
<dbReference type="RefSeq" id="WP_073295422.1">
    <property type="nucleotide sequence ID" value="NZ_FQUF01000004.1"/>
</dbReference>
<organism evidence="2 3">
    <name type="scientific">Atopostipes suicloacalis DSM 15692</name>
    <dbReference type="NCBI Taxonomy" id="1121025"/>
    <lineage>
        <taxon>Bacteria</taxon>
        <taxon>Bacillati</taxon>
        <taxon>Bacillota</taxon>
        <taxon>Bacilli</taxon>
        <taxon>Lactobacillales</taxon>
        <taxon>Carnobacteriaceae</taxon>
        <taxon>Atopostipes</taxon>
    </lineage>
</organism>
<dbReference type="PROSITE" id="PS50846">
    <property type="entry name" value="HMA_2"/>
    <property type="match status" value="1"/>
</dbReference>
<proteinExistence type="predicted"/>
<accession>A0A1M4T5H8</accession>
<dbReference type="Gene3D" id="3.30.70.100">
    <property type="match status" value="1"/>
</dbReference>
<dbReference type="InterPro" id="IPR036163">
    <property type="entry name" value="HMA_dom_sf"/>
</dbReference>
<dbReference type="OrthoDB" id="9813965at2"/>
<reference evidence="2 3" key="1">
    <citation type="submission" date="2016-11" db="EMBL/GenBank/DDBJ databases">
        <authorList>
            <person name="Jaros S."/>
            <person name="Januszkiewicz K."/>
            <person name="Wedrychowicz H."/>
        </authorList>
    </citation>
    <scope>NUCLEOTIDE SEQUENCE [LARGE SCALE GENOMIC DNA]</scope>
    <source>
        <strain evidence="2 3">DSM 15692</strain>
    </source>
</reference>
<dbReference type="InterPro" id="IPR006121">
    <property type="entry name" value="HMA_dom"/>
</dbReference>
<evidence type="ECO:0000313" key="2">
    <source>
        <dbReference type="EMBL" id="SHE39786.1"/>
    </source>
</evidence>
<evidence type="ECO:0000259" key="1">
    <source>
        <dbReference type="PROSITE" id="PS50846"/>
    </source>
</evidence>
<keyword evidence="3" id="KW-1185">Reference proteome</keyword>
<feature type="domain" description="HMA" evidence="1">
    <location>
        <begin position="1"/>
        <end position="66"/>
    </location>
</feature>
<dbReference type="EMBL" id="FQUF01000004">
    <property type="protein sequence ID" value="SHE39786.1"/>
    <property type="molecule type" value="Genomic_DNA"/>
</dbReference>
<dbReference type="Proteomes" id="UP000184128">
    <property type="component" value="Unassembled WGS sequence"/>
</dbReference>